<reference evidence="2 3" key="1">
    <citation type="submission" date="2010-05" db="EMBL/GenBank/DDBJ databases">
        <title>The Genome Sequence of Thecamonas trahens ATCC 50062.</title>
        <authorList>
            <consortium name="The Broad Institute Genome Sequencing Platform"/>
            <person name="Russ C."/>
            <person name="Cuomo C."/>
            <person name="Shea T."/>
            <person name="Young S.K."/>
            <person name="Zeng Q."/>
            <person name="Koehrsen M."/>
            <person name="Haas B."/>
            <person name="Borodovsky M."/>
            <person name="Guigo R."/>
            <person name="Alvarado L."/>
            <person name="Berlin A."/>
            <person name="Bochicchio J."/>
            <person name="Borenstein D."/>
            <person name="Chapman S."/>
            <person name="Chen Z."/>
            <person name="Freedman E."/>
            <person name="Gellesch M."/>
            <person name="Goldberg J."/>
            <person name="Griggs A."/>
            <person name="Gujja S."/>
            <person name="Heilman E."/>
            <person name="Heiman D."/>
            <person name="Hepburn T."/>
            <person name="Howarth C."/>
            <person name="Jen D."/>
            <person name="Larson L."/>
            <person name="Mehta T."/>
            <person name="Park D."/>
            <person name="Pearson M."/>
            <person name="Roberts A."/>
            <person name="Saif S."/>
            <person name="Shenoy N."/>
            <person name="Sisk P."/>
            <person name="Stolte C."/>
            <person name="Sykes S."/>
            <person name="Thomson T."/>
            <person name="Walk T."/>
            <person name="White J."/>
            <person name="Yandava C."/>
            <person name="Burger G."/>
            <person name="Gray M.W."/>
            <person name="Holland P.W.H."/>
            <person name="King N."/>
            <person name="Lang F.B.F."/>
            <person name="Roger A.J."/>
            <person name="Ruiz-Trillo I."/>
            <person name="Lander E."/>
            <person name="Nusbaum C."/>
        </authorList>
    </citation>
    <scope>NUCLEOTIDE SEQUENCE [LARGE SCALE GENOMIC DNA]</scope>
    <source>
        <strain evidence="2 3">ATCC 50062</strain>
    </source>
</reference>
<dbReference type="eggNOG" id="KOG2771">
    <property type="taxonomic scope" value="Eukaryota"/>
</dbReference>
<dbReference type="EMBL" id="GL349438">
    <property type="protein sequence ID" value="KNC54788.1"/>
    <property type="molecule type" value="Genomic_DNA"/>
</dbReference>
<dbReference type="Gene3D" id="3.40.140.10">
    <property type="entry name" value="Cytidine Deaminase, domain 2"/>
    <property type="match status" value="1"/>
</dbReference>
<organism evidence="2 3">
    <name type="scientific">Thecamonas trahens ATCC 50062</name>
    <dbReference type="NCBI Taxonomy" id="461836"/>
    <lineage>
        <taxon>Eukaryota</taxon>
        <taxon>Apusozoa</taxon>
        <taxon>Apusomonadida</taxon>
        <taxon>Apusomonadidae</taxon>
        <taxon>Thecamonas</taxon>
    </lineage>
</organism>
<accession>A0A0L0DTJ6</accession>
<dbReference type="OrthoDB" id="3180714at2759"/>
<proteinExistence type="predicted"/>
<sequence>MSAAGKRQRRLDGSGGGSEGGEGKEIGEWQLAAVLRPTEDGRGVPLALRAVKLSSARQCGPTLALVREHLTMPISLRHHLLVKKSKVAGAVEMLVLLGTPEALARLDAGVGAAIAAAATGEAGAELEELVVAVTGSLHPPLVRESGCSDWWPMMALQRSTWSSPPPASLDGAEVAYLTQTGARLVGAAGGPGAARVVVVDPASRAELGRAPTDAALTLSGPSLPSMLRGDGHLVMDALASVAAPEALARLDAGVVAAAAAASARADAFVVGEPCSMCAMALLHARIARVVVVGDGEACQCSPVTAGGYTRHFVHAQRALNHSYAVYRLVSGSEPGSGVGGAGG</sequence>
<dbReference type="STRING" id="461836.A0A0L0DTJ6"/>
<dbReference type="Proteomes" id="UP000054408">
    <property type="component" value="Unassembled WGS sequence"/>
</dbReference>
<evidence type="ECO:0008006" key="4">
    <source>
        <dbReference type="Google" id="ProtNLM"/>
    </source>
</evidence>
<keyword evidence="3" id="KW-1185">Reference proteome</keyword>
<feature type="region of interest" description="Disordered" evidence="1">
    <location>
        <begin position="1"/>
        <end position="24"/>
    </location>
</feature>
<dbReference type="RefSeq" id="XP_013761688.1">
    <property type="nucleotide sequence ID" value="XM_013906234.1"/>
</dbReference>
<dbReference type="SUPFAM" id="SSF53927">
    <property type="entry name" value="Cytidine deaminase-like"/>
    <property type="match status" value="1"/>
</dbReference>
<dbReference type="GeneID" id="25561384"/>
<protein>
    <recommendedName>
        <fullName evidence="4">CMP/dCMP-type deaminase domain-containing protein</fullName>
    </recommendedName>
</protein>
<evidence type="ECO:0000256" key="1">
    <source>
        <dbReference type="SAM" id="MobiDB-lite"/>
    </source>
</evidence>
<evidence type="ECO:0000313" key="2">
    <source>
        <dbReference type="EMBL" id="KNC54788.1"/>
    </source>
</evidence>
<evidence type="ECO:0000313" key="3">
    <source>
        <dbReference type="Proteomes" id="UP000054408"/>
    </source>
</evidence>
<gene>
    <name evidence="2" type="ORF">AMSG_01640</name>
</gene>
<dbReference type="AlphaFoldDB" id="A0A0L0DTJ6"/>
<dbReference type="InterPro" id="IPR016193">
    <property type="entry name" value="Cytidine_deaminase-like"/>
</dbReference>
<dbReference type="GO" id="GO:0003824">
    <property type="term" value="F:catalytic activity"/>
    <property type="evidence" value="ECO:0007669"/>
    <property type="project" value="InterPro"/>
</dbReference>
<name>A0A0L0DTJ6_THETB</name>